<reference evidence="1 2" key="1">
    <citation type="journal article" date="2023" name="Sci. Data">
        <title>Genome assembly of the Korean intertidal mud-creeper Batillaria attramentaria.</title>
        <authorList>
            <person name="Patra A.K."/>
            <person name="Ho P.T."/>
            <person name="Jun S."/>
            <person name="Lee S.J."/>
            <person name="Kim Y."/>
            <person name="Won Y.J."/>
        </authorList>
    </citation>
    <scope>NUCLEOTIDE SEQUENCE [LARGE SCALE GENOMIC DNA]</scope>
    <source>
        <strain evidence="1">Wonlab-2016</strain>
    </source>
</reference>
<dbReference type="AlphaFoldDB" id="A0ABD0KUM2"/>
<accession>A0ABD0KUM2</accession>
<sequence>MIRVLYHSDDVVGGAWLDLERIGRELCAGFDTGPVNYRLLFIVLEDVVAGVSSHVEQTQRNPALHGLDSGRSRGLFVLRYNGSLINDMVTCG</sequence>
<name>A0ABD0KUM2_9CAEN</name>
<organism evidence="1 2">
    <name type="scientific">Batillaria attramentaria</name>
    <dbReference type="NCBI Taxonomy" id="370345"/>
    <lineage>
        <taxon>Eukaryota</taxon>
        <taxon>Metazoa</taxon>
        <taxon>Spiralia</taxon>
        <taxon>Lophotrochozoa</taxon>
        <taxon>Mollusca</taxon>
        <taxon>Gastropoda</taxon>
        <taxon>Caenogastropoda</taxon>
        <taxon>Sorbeoconcha</taxon>
        <taxon>Cerithioidea</taxon>
        <taxon>Batillariidae</taxon>
        <taxon>Batillaria</taxon>
    </lineage>
</organism>
<evidence type="ECO:0000313" key="1">
    <source>
        <dbReference type="EMBL" id="KAK7490482.1"/>
    </source>
</evidence>
<protein>
    <submittedName>
        <fullName evidence="1">Uncharacterized protein</fullName>
    </submittedName>
</protein>
<dbReference type="Proteomes" id="UP001519460">
    <property type="component" value="Unassembled WGS sequence"/>
</dbReference>
<comment type="caution">
    <text evidence="1">The sequence shown here is derived from an EMBL/GenBank/DDBJ whole genome shotgun (WGS) entry which is preliminary data.</text>
</comment>
<proteinExistence type="predicted"/>
<keyword evidence="2" id="KW-1185">Reference proteome</keyword>
<dbReference type="EMBL" id="JACVVK020000126">
    <property type="protein sequence ID" value="KAK7490482.1"/>
    <property type="molecule type" value="Genomic_DNA"/>
</dbReference>
<evidence type="ECO:0000313" key="2">
    <source>
        <dbReference type="Proteomes" id="UP001519460"/>
    </source>
</evidence>
<gene>
    <name evidence="1" type="ORF">BaRGS_00018268</name>
</gene>